<dbReference type="InterPro" id="IPR050882">
    <property type="entry name" value="Prepilin_peptidase/N-MTase"/>
</dbReference>
<dbReference type="PANTHER" id="PTHR30487">
    <property type="entry name" value="TYPE 4 PREPILIN-LIKE PROTEINS LEADER PEPTIDE-PROCESSING ENZYME"/>
    <property type="match status" value="1"/>
</dbReference>
<evidence type="ECO:0000313" key="5">
    <source>
        <dbReference type="Proteomes" id="UP000507962"/>
    </source>
</evidence>
<evidence type="ECO:0000313" key="4">
    <source>
        <dbReference type="EMBL" id="VFQ46167.1"/>
    </source>
</evidence>
<dbReference type="GO" id="GO:0005886">
    <property type="term" value="C:plasma membrane"/>
    <property type="evidence" value="ECO:0007669"/>
    <property type="project" value="TreeGrafter"/>
</dbReference>
<feature type="transmembrane region" description="Helical" evidence="2">
    <location>
        <begin position="133"/>
        <end position="151"/>
    </location>
</feature>
<keyword evidence="5" id="KW-1185">Reference proteome</keyword>
<protein>
    <submittedName>
        <fullName evidence="4">Prepilin type iv endopeptidase peptidase domain</fullName>
    </submittedName>
</protein>
<evidence type="ECO:0000256" key="2">
    <source>
        <dbReference type="SAM" id="Phobius"/>
    </source>
</evidence>
<dbReference type="RefSeq" id="WP_180143573.1">
    <property type="nucleotide sequence ID" value="NZ_CAADHO010000008.1"/>
</dbReference>
<reference evidence="4 5" key="1">
    <citation type="submission" date="2019-03" db="EMBL/GenBank/DDBJ databases">
        <authorList>
            <person name="Nijsse B."/>
        </authorList>
    </citation>
    <scope>NUCLEOTIDE SEQUENCE [LARGE SCALE GENOMIC DNA]</scope>
    <source>
        <strain evidence="4">Desulfoluna butyratoxydans MSL71</strain>
    </source>
</reference>
<evidence type="ECO:0000259" key="3">
    <source>
        <dbReference type="Pfam" id="PF01478"/>
    </source>
</evidence>
<dbReference type="AlphaFoldDB" id="A0A4U8YRQ6"/>
<proteinExistence type="inferred from homology"/>
<sequence>MNSAWACAALFTAALCTDLQERVIPNTLTLSAALGGLAFHTLQSGAPGALWSVQGALTGLACLFIPFVLGGVGGGDVKLLVATGTWVGAYALFSIFLYGAMAGGTMALVPYVKHQKERRCGNKPAGPWTRPSATMPYSLAMAAGYAAYLLMGKVPLG</sequence>
<gene>
    <name evidence="4" type="ORF">MSL71_38300</name>
</gene>
<comment type="similarity">
    <text evidence="1">Belongs to the peptidase A24 family.</text>
</comment>
<dbReference type="GO" id="GO:0006465">
    <property type="term" value="P:signal peptide processing"/>
    <property type="evidence" value="ECO:0007669"/>
    <property type="project" value="TreeGrafter"/>
</dbReference>
<dbReference type="InterPro" id="IPR000045">
    <property type="entry name" value="Prepilin_IV_endopep_pep"/>
</dbReference>
<dbReference type="GO" id="GO:0004190">
    <property type="term" value="F:aspartic-type endopeptidase activity"/>
    <property type="evidence" value="ECO:0007669"/>
    <property type="project" value="InterPro"/>
</dbReference>
<feature type="transmembrane region" description="Helical" evidence="2">
    <location>
        <begin position="89"/>
        <end position="112"/>
    </location>
</feature>
<dbReference type="PANTHER" id="PTHR30487:SF0">
    <property type="entry name" value="PREPILIN LEADER PEPTIDASE_N-METHYLTRANSFERASE-RELATED"/>
    <property type="match status" value="1"/>
</dbReference>
<keyword evidence="2" id="KW-1133">Transmembrane helix</keyword>
<organism evidence="4 5">
    <name type="scientific">Desulfoluna butyratoxydans</name>
    <dbReference type="NCBI Taxonomy" id="231438"/>
    <lineage>
        <taxon>Bacteria</taxon>
        <taxon>Pseudomonadati</taxon>
        <taxon>Thermodesulfobacteriota</taxon>
        <taxon>Desulfobacteria</taxon>
        <taxon>Desulfobacterales</taxon>
        <taxon>Desulfolunaceae</taxon>
        <taxon>Desulfoluna</taxon>
    </lineage>
</organism>
<feature type="transmembrane region" description="Helical" evidence="2">
    <location>
        <begin position="49"/>
        <end position="69"/>
    </location>
</feature>
<dbReference type="Gene3D" id="1.20.120.1220">
    <property type="match status" value="1"/>
</dbReference>
<accession>A0A4U8YRQ6</accession>
<evidence type="ECO:0000256" key="1">
    <source>
        <dbReference type="ARBA" id="ARBA00005801"/>
    </source>
</evidence>
<dbReference type="Pfam" id="PF01478">
    <property type="entry name" value="Peptidase_A24"/>
    <property type="match status" value="1"/>
</dbReference>
<name>A0A4U8YRQ6_9BACT</name>
<feature type="domain" description="Prepilin type IV endopeptidase peptidase" evidence="3">
    <location>
        <begin position="6"/>
        <end position="107"/>
    </location>
</feature>
<keyword evidence="2" id="KW-0472">Membrane</keyword>
<dbReference type="Proteomes" id="UP000507962">
    <property type="component" value="Unassembled WGS sequence"/>
</dbReference>
<keyword evidence="2" id="KW-0812">Transmembrane</keyword>
<dbReference type="EMBL" id="CAADHO010000008">
    <property type="protein sequence ID" value="VFQ46167.1"/>
    <property type="molecule type" value="Genomic_DNA"/>
</dbReference>